<evidence type="ECO:0000256" key="1">
    <source>
        <dbReference type="SAM" id="MobiDB-lite"/>
    </source>
</evidence>
<evidence type="ECO:0000313" key="3">
    <source>
        <dbReference type="Proteomes" id="UP000681290"/>
    </source>
</evidence>
<feature type="compositionally biased region" description="Low complexity" evidence="1">
    <location>
        <begin position="26"/>
        <end position="37"/>
    </location>
</feature>
<proteinExistence type="predicted"/>
<evidence type="ECO:0008006" key="4">
    <source>
        <dbReference type="Google" id="ProtNLM"/>
    </source>
</evidence>
<evidence type="ECO:0000313" key="2">
    <source>
        <dbReference type="EMBL" id="GIP57907.1"/>
    </source>
</evidence>
<feature type="region of interest" description="Disordered" evidence="1">
    <location>
        <begin position="1"/>
        <end position="49"/>
    </location>
</feature>
<dbReference type="RefSeq" id="WP_213590398.1">
    <property type="nucleotide sequence ID" value="NZ_BOSM01000002.1"/>
</dbReference>
<name>A0ABQ4MPJ3_9BACL</name>
<protein>
    <recommendedName>
        <fullName evidence="4">Rho termination factor N-terminal domain-containing protein</fullName>
    </recommendedName>
</protein>
<organism evidence="2 3">
    <name type="scientific">Paenibacillus woosongensis</name>
    <dbReference type="NCBI Taxonomy" id="307580"/>
    <lineage>
        <taxon>Bacteria</taxon>
        <taxon>Bacillati</taxon>
        <taxon>Bacillota</taxon>
        <taxon>Bacilli</taxon>
        <taxon>Bacillales</taxon>
        <taxon>Paenibacillaceae</taxon>
        <taxon>Paenibacillus</taxon>
    </lineage>
</organism>
<sequence>MSSGFERRVSRLRESVLGKHQEEITDSGQGHQGDSGSENSGQDAPTELSFNELRAEAKRLNVEGYGKMNAEQLQEAIAAASEV</sequence>
<feature type="compositionally biased region" description="Basic and acidic residues" evidence="1">
    <location>
        <begin position="1"/>
        <end position="23"/>
    </location>
</feature>
<gene>
    <name evidence="2" type="ORF">J15TS10_17210</name>
</gene>
<accession>A0ABQ4MPJ3</accession>
<dbReference type="EMBL" id="BOSM01000002">
    <property type="protein sequence ID" value="GIP57907.1"/>
    <property type="molecule type" value="Genomic_DNA"/>
</dbReference>
<keyword evidence="3" id="KW-1185">Reference proteome</keyword>
<reference evidence="2 3" key="1">
    <citation type="submission" date="2021-03" db="EMBL/GenBank/DDBJ databases">
        <title>Antimicrobial resistance genes in bacteria isolated from Japanese honey, and their potential for conferring macrolide and lincosamide resistance in the American foulbrood pathogen Paenibacillus larvae.</title>
        <authorList>
            <person name="Okamoto M."/>
            <person name="Kumagai M."/>
            <person name="Kanamori H."/>
            <person name="Takamatsu D."/>
        </authorList>
    </citation>
    <scope>NUCLEOTIDE SEQUENCE [LARGE SCALE GENOMIC DNA]</scope>
    <source>
        <strain evidence="2 3">J15TS10</strain>
    </source>
</reference>
<comment type="caution">
    <text evidence="2">The sequence shown here is derived from an EMBL/GenBank/DDBJ whole genome shotgun (WGS) entry which is preliminary data.</text>
</comment>
<dbReference type="Proteomes" id="UP000681290">
    <property type="component" value="Unassembled WGS sequence"/>
</dbReference>